<keyword evidence="3" id="KW-0677">Repeat</keyword>
<dbReference type="InterPro" id="IPR058922">
    <property type="entry name" value="WHD_DRP"/>
</dbReference>
<dbReference type="SUPFAM" id="SSF52058">
    <property type="entry name" value="L domain-like"/>
    <property type="match status" value="1"/>
</dbReference>
<dbReference type="Pfam" id="PF00931">
    <property type="entry name" value="NB-ARC"/>
    <property type="match status" value="1"/>
</dbReference>
<accession>A0A3L6Q4Y1</accession>
<evidence type="ECO:0000256" key="4">
    <source>
        <dbReference type="ARBA" id="ARBA00022741"/>
    </source>
</evidence>
<evidence type="ECO:0000259" key="10">
    <source>
        <dbReference type="Pfam" id="PF23598"/>
    </source>
</evidence>
<evidence type="ECO:0000256" key="6">
    <source>
        <dbReference type="ARBA" id="ARBA00023054"/>
    </source>
</evidence>
<dbReference type="InterPro" id="IPR002182">
    <property type="entry name" value="NB-ARC"/>
</dbReference>
<dbReference type="Pfam" id="PF18052">
    <property type="entry name" value="Rx_N"/>
    <property type="match status" value="1"/>
</dbReference>
<sequence>MLISVVVRLVPHTSCIIGGGIYSLPYAISHDVACTFILWNIIVLASQRSSLNEVTSATPHKLAMEVATGALGTLIPKLGQLLQDEYNLQKGVKKDIEFLSRELESMRAALRSVGEVPREELKEQIRIWARDVRELSYDMEDIVDTFLVRVQGAEAPSKRSTKRFMKKMMDIVTKATTRHEIGQEIKDIKKRVKEVAERRDRYKVDAITPTKTLVDPRITALYTKATDLVGIDEAREELITRLTKGDDMSAQQQRVVSIVGFGGLGKTTLAKAVYDQLRVQFDCTAFVSVSQNPDLNKLLKNMLYELDKEKYANIHSTMLEEKHLIDLVREFLQNKRYLIVIDDIWDVKPWGILRCSLQENGLKSIIITTTRILDVAEKIGGCYKLKPLTHESSKKLFYGRIFGSEGKCPGQYFEVSEKILKKCGGVPLAIITTSSLLANKSGNIKEWNDVCGSIGSGLASNPSMDSMRKILLLSYYDLPSHLKACLLYLSIFPEDYEIDKELLILRWIAEDFIQQEEENQSLFEHGESYFNELLNRSLTQVAGTQADGTISTCRVHDMVLELICSLSKEESFVSTVLGDIRQSTPSSGSTVRRLSLQNTTWWPKMEIMSKLRSVTIFGPAIINTMPSLSCCHLLRVLDLQGCNLKEHPSLRFVGNLFHLRYLSLARTGYAGELPMEIGKLRFLQTLLLYGTEIEELPSSIVGLRQLLCLYVDPSTSLPNGLRYLASLEMLAMRMDSACIAEELGHLTQLRLLGVDLTSDKKEGGWDENMRTALLGSLGKLHKLQSVAVDSHYVEANLEAGSVESLGNLTNLEIDRTTSLPTWIRTAWLLSCLDITVVQVRREDIQVLGRLQALRYLYLTVRPDSTQVLGRFVVSPDAFPCTTRCSFYGFSMVPSTFPPGAMPRLEELEFCIEPEEFARGEATTDDLALGHLPSLQYVRVGLYGIRKVSVEVATKVKEKLRHEADVHPNHPSLQLSEIFYQ</sequence>
<dbReference type="Gene3D" id="1.10.8.430">
    <property type="entry name" value="Helical domain of apoptotic protease-activating factors"/>
    <property type="match status" value="1"/>
</dbReference>
<dbReference type="GO" id="GO:0042742">
    <property type="term" value="P:defense response to bacterium"/>
    <property type="evidence" value="ECO:0007669"/>
    <property type="project" value="UniProtKB-ARBA"/>
</dbReference>
<dbReference type="InterPro" id="IPR044974">
    <property type="entry name" value="Disease_R_plants"/>
</dbReference>
<feature type="domain" description="NB-ARC" evidence="7">
    <location>
        <begin position="235"/>
        <end position="397"/>
    </location>
</feature>
<dbReference type="STRING" id="4540.A0A3L6Q4Y1"/>
<keyword evidence="12" id="KW-1185">Reference proteome</keyword>
<dbReference type="Gene3D" id="3.80.10.10">
    <property type="entry name" value="Ribonuclease Inhibitor"/>
    <property type="match status" value="1"/>
</dbReference>
<keyword evidence="5" id="KW-0611">Plant defense</keyword>
<evidence type="ECO:0000256" key="1">
    <source>
        <dbReference type="ARBA" id="ARBA00008894"/>
    </source>
</evidence>
<evidence type="ECO:0000259" key="9">
    <source>
        <dbReference type="Pfam" id="PF23559"/>
    </source>
</evidence>
<keyword evidence="4" id="KW-0547">Nucleotide-binding</keyword>
<dbReference type="InterPro" id="IPR032675">
    <property type="entry name" value="LRR_dom_sf"/>
</dbReference>
<dbReference type="InterPro" id="IPR036388">
    <property type="entry name" value="WH-like_DNA-bd_sf"/>
</dbReference>
<dbReference type="Gene3D" id="3.40.50.300">
    <property type="entry name" value="P-loop containing nucleotide triphosphate hydrolases"/>
    <property type="match status" value="1"/>
</dbReference>
<feature type="domain" description="Disease resistance protein winged helix" evidence="9">
    <location>
        <begin position="491"/>
        <end position="563"/>
    </location>
</feature>
<evidence type="ECO:0000313" key="11">
    <source>
        <dbReference type="EMBL" id="RLM70201.1"/>
    </source>
</evidence>
<protein>
    <submittedName>
        <fullName evidence="11">Uncharacterized protein</fullName>
    </submittedName>
</protein>
<comment type="similarity">
    <text evidence="1">Belongs to the disease resistance NB-LRR family.</text>
</comment>
<dbReference type="Gene3D" id="1.10.10.10">
    <property type="entry name" value="Winged helix-like DNA-binding domain superfamily/Winged helix DNA-binding domain"/>
    <property type="match status" value="1"/>
</dbReference>
<dbReference type="InterPro" id="IPR055414">
    <property type="entry name" value="LRR_R13L4/SHOC2-like"/>
</dbReference>
<dbReference type="GO" id="GO:0002758">
    <property type="term" value="P:innate immune response-activating signaling pathway"/>
    <property type="evidence" value="ECO:0007669"/>
    <property type="project" value="UniProtKB-ARBA"/>
</dbReference>
<organism evidence="11 12">
    <name type="scientific">Panicum miliaceum</name>
    <name type="common">Proso millet</name>
    <name type="synonym">Broomcorn millet</name>
    <dbReference type="NCBI Taxonomy" id="4540"/>
    <lineage>
        <taxon>Eukaryota</taxon>
        <taxon>Viridiplantae</taxon>
        <taxon>Streptophyta</taxon>
        <taxon>Embryophyta</taxon>
        <taxon>Tracheophyta</taxon>
        <taxon>Spermatophyta</taxon>
        <taxon>Magnoliopsida</taxon>
        <taxon>Liliopsida</taxon>
        <taxon>Poales</taxon>
        <taxon>Poaceae</taxon>
        <taxon>PACMAD clade</taxon>
        <taxon>Panicoideae</taxon>
        <taxon>Panicodae</taxon>
        <taxon>Paniceae</taxon>
        <taxon>Panicinae</taxon>
        <taxon>Panicum</taxon>
        <taxon>Panicum sect. Panicum</taxon>
    </lineage>
</organism>
<dbReference type="InterPro" id="IPR041118">
    <property type="entry name" value="Rx_N"/>
</dbReference>
<evidence type="ECO:0000259" key="8">
    <source>
        <dbReference type="Pfam" id="PF18052"/>
    </source>
</evidence>
<evidence type="ECO:0000313" key="12">
    <source>
        <dbReference type="Proteomes" id="UP000275267"/>
    </source>
</evidence>
<dbReference type="InterPro" id="IPR038005">
    <property type="entry name" value="RX-like_CC"/>
</dbReference>
<proteinExistence type="inferred from homology"/>
<dbReference type="PANTHER" id="PTHR23155:SF1201">
    <property type="entry name" value="OS02G0301800 PROTEIN"/>
    <property type="match status" value="1"/>
</dbReference>
<dbReference type="OrthoDB" id="682957at2759"/>
<dbReference type="GO" id="GO:0043531">
    <property type="term" value="F:ADP binding"/>
    <property type="evidence" value="ECO:0007669"/>
    <property type="project" value="InterPro"/>
</dbReference>
<dbReference type="InterPro" id="IPR042197">
    <property type="entry name" value="Apaf_helical"/>
</dbReference>
<dbReference type="PRINTS" id="PR00364">
    <property type="entry name" value="DISEASERSIST"/>
</dbReference>
<keyword evidence="6" id="KW-0175">Coiled coil</keyword>
<evidence type="ECO:0000256" key="2">
    <source>
        <dbReference type="ARBA" id="ARBA00022614"/>
    </source>
</evidence>
<dbReference type="EMBL" id="PQIB02000014">
    <property type="protein sequence ID" value="RLM70201.1"/>
    <property type="molecule type" value="Genomic_DNA"/>
</dbReference>
<dbReference type="Proteomes" id="UP000275267">
    <property type="component" value="Unassembled WGS sequence"/>
</dbReference>
<dbReference type="Pfam" id="PF23559">
    <property type="entry name" value="WHD_DRP"/>
    <property type="match status" value="1"/>
</dbReference>
<dbReference type="GO" id="GO:0009626">
    <property type="term" value="P:plant-type hypersensitive response"/>
    <property type="evidence" value="ECO:0007669"/>
    <property type="project" value="UniProtKB-ARBA"/>
</dbReference>
<dbReference type="AlphaFoldDB" id="A0A3L6Q4Y1"/>
<gene>
    <name evidence="11" type="ORF">C2845_PM17G13960</name>
</gene>
<dbReference type="Pfam" id="PF23598">
    <property type="entry name" value="LRR_14"/>
    <property type="match status" value="1"/>
</dbReference>
<dbReference type="SUPFAM" id="SSF52540">
    <property type="entry name" value="P-loop containing nucleoside triphosphate hydrolases"/>
    <property type="match status" value="1"/>
</dbReference>
<dbReference type="Gene3D" id="1.20.5.4130">
    <property type="match status" value="1"/>
</dbReference>
<feature type="domain" description="Disease resistance R13L4/SHOC-2-like LRR" evidence="10">
    <location>
        <begin position="610"/>
        <end position="972"/>
    </location>
</feature>
<keyword evidence="2" id="KW-0433">Leucine-rich repeat</keyword>
<dbReference type="FunFam" id="1.10.10.10:FF:000322">
    <property type="entry name" value="Probable disease resistance protein At1g63360"/>
    <property type="match status" value="1"/>
</dbReference>
<dbReference type="CDD" id="cd14798">
    <property type="entry name" value="RX-CC_like"/>
    <property type="match status" value="1"/>
</dbReference>
<comment type="caution">
    <text evidence="11">The sequence shown here is derived from an EMBL/GenBank/DDBJ whole genome shotgun (WGS) entry which is preliminary data.</text>
</comment>
<name>A0A3L6Q4Y1_PANMI</name>
<evidence type="ECO:0000256" key="3">
    <source>
        <dbReference type="ARBA" id="ARBA00022737"/>
    </source>
</evidence>
<evidence type="ECO:0000256" key="5">
    <source>
        <dbReference type="ARBA" id="ARBA00022821"/>
    </source>
</evidence>
<evidence type="ECO:0000259" key="7">
    <source>
        <dbReference type="Pfam" id="PF00931"/>
    </source>
</evidence>
<reference evidence="12" key="1">
    <citation type="journal article" date="2019" name="Nat. Commun.">
        <title>The genome of broomcorn millet.</title>
        <authorList>
            <person name="Zou C."/>
            <person name="Miki D."/>
            <person name="Li D."/>
            <person name="Tang Q."/>
            <person name="Xiao L."/>
            <person name="Rajput S."/>
            <person name="Deng P."/>
            <person name="Jia W."/>
            <person name="Huang R."/>
            <person name="Zhang M."/>
            <person name="Sun Y."/>
            <person name="Hu J."/>
            <person name="Fu X."/>
            <person name="Schnable P.S."/>
            <person name="Li F."/>
            <person name="Zhang H."/>
            <person name="Feng B."/>
            <person name="Zhu X."/>
            <person name="Liu R."/>
            <person name="Schnable J.C."/>
            <person name="Zhu J.-K."/>
            <person name="Zhang H."/>
        </authorList>
    </citation>
    <scope>NUCLEOTIDE SEQUENCE [LARGE SCALE GENOMIC DNA]</scope>
</reference>
<dbReference type="PANTHER" id="PTHR23155">
    <property type="entry name" value="DISEASE RESISTANCE PROTEIN RP"/>
    <property type="match status" value="1"/>
</dbReference>
<feature type="domain" description="Disease resistance N-terminal" evidence="8">
    <location>
        <begin position="70"/>
        <end position="161"/>
    </location>
</feature>
<dbReference type="InterPro" id="IPR027417">
    <property type="entry name" value="P-loop_NTPase"/>
</dbReference>